<dbReference type="InterPro" id="IPR048333">
    <property type="entry name" value="HA2_WH"/>
</dbReference>
<dbReference type="GO" id="GO:0016787">
    <property type="term" value="F:hydrolase activity"/>
    <property type="evidence" value="ECO:0007669"/>
    <property type="project" value="UniProtKB-KW"/>
</dbReference>
<protein>
    <recommendedName>
        <fullName evidence="6">Helicase associated domain-containing protein</fullName>
    </recommendedName>
</protein>
<organism evidence="7 8">
    <name type="scientific">Aromia moschata</name>
    <dbReference type="NCBI Taxonomy" id="1265417"/>
    <lineage>
        <taxon>Eukaryota</taxon>
        <taxon>Metazoa</taxon>
        <taxon>Ecdysozoa</taxon>
        <taxon>Arthropoda</taxon>
        <taxon>Hexapoda</taxon>
        <taxon>Insecta</taxon>
        <taxon>Pterygota</taxon>
        <taxon>Neoptera</taxon>
        <taxon>Endopterygota</taxon>
        <taxon>Coleoptera</taxon>
        <taxon>Polyphaga</taxon>
        <taxon>Cucujiformia</taxon>
        <taxon>Chrysomeloidea</taxon>
        <taxon>Cerambycidae</taxon>
        <taxon>Cerambycinae</taxon>
        <taxon>Callichromatini</taxon>
        <taxon>Aromia</taxon>
    </lineage>
</organism>
<evidence type="ECO:0000259" key="6">
    <source>
        <dbReference type="Pfam" id="PF04408"/>
    </source>
</evidence>
<keyword evidence="1" id="KW-0547">Nucleotide-binding</keyword>
<comment type="caution">
    <text evidence="7">The sequence shown here is derived from an EMBL/GenBank/DDBJ whole genome shotgun (WGS) entry which is preliminary data.</text>
</comment>
<feature type="region of interest" description="Disordered" evidence="5">
    <location>
        <begin position="1"/>
        <end position="29"/>
    </location>
</feature>
<keyword evidence="2" id="KW-0378">Hydrolase</keyword>
<evidence type="ECO:0000256" key="5">
    <source>
        <dbReference type="SAM" id="MobiDB-lite"/>
    </source>
</evidence>
<dbReference type="Proteomes" id="UP001162162">
    <property type="component" value="Unassembled WGS sequence"/>
</dbReference>
<proteinExistence type="predicted"/>
<dbReference type="GO" id="GO:0004386">
    <property type="term" value="F:helicase activity"/>
    <property type="evidence" value="ECO:0007669"/>
    <property type="project" value="UniProtKB-KW"/>
</dbReference>
<evidence type="ECO:0000313" key="7">
    <source>
        <dbReference type="EMBL" id="KAJ8959722.1"/>
    </source>
</evidence>
<dbReference type="PANTHER" id="PTHR18934">
    <property type="entry name" value="ATP-DEPENDENT RNA HELICASE"/>
    <property type="match status" value="1"/>
</dbReference>
<keyword evidence="4" id="KW-0067">ATP-binding</keyword>
<dbReference type="PANTHER" id="PTHR18934:SF237">
    <property type="entry name" value="ATP-DEPENDENT DNA_RNA HELICASE DHX36"/>
    <property type="match status" value="1"/>
</dbReference>
<dbReference type="Gene3D" id="3.40.50.300">
    <property type="entry name" value="P-loop containing nucleotide triphosphate hydrolases"/>
    <property type="match status" value="2"/>
</dbReference>
<evidence type="ECO:0000256" key="3">
    <source>
        <dbReference type="ARBA" id="ARBA00022806"/>
    </source>
</evidence>
<dbReference type="Pfam" id="PF04408">
    <property type="entry name" value="WHD_HA2"/>
    <property type="match status" value="1"/>
</dbReference>
<dbReference type="AlphaFoldDB" id="A0AAV8Z6Q8"/>
<evidence type="ECO:0000256" key="1">
    <source>
        <dbReference type="ARBA" id="ARBA00022741"/>
    </source>
</evidence>
<dbReference type="GO" id="GO:0003723">
    <property type="term" value="F:RNA binding"/>
    <property type="evidence" value="ECO:0007669"/>
    <property type="project" value="TreeGrafter"/>
</dbReference>
<reference evidence="7" key="1">
    <citation type="journal article" date="2023" name="Insect Mol. Biol.">
        <title>Genome sequencing provides insights into the evolution of gene families encoding plant cell wall-degrading enzymes in longhorned beetles.</title>
        <authorList>
            <person name="Shin N.R."/>
            <person name="Okamura Y."/>
            <person name="Kirsch R."/>
            <person name="Pauchet Y."/>
        </authorList>
    </citation>
    <scope>NUCLEOTIDE SEQUENCE</scope>
    <source>
        <strain evidence="7">AMC_N1</strain>
    </source>
</reference>
<evidence type="ECO:0000256" key="2">
    <source>
        <dbReference type="ARBA" id="ARBA00022801"/>
    </source>
</evidence>
<feature type="domain" description="Helicase associated" evidence="6">
    <location>
        <begin position="215"/>
        <end position="243"/>
    </location>
</feature>
<evidence type="ECO:0000256" key="4">
    <source>
        <dbReference type="ARBA" id="ARBA00022840"/>
    </source>
</evidence>
<dbReference type="InterPro" id="IPR027417">
    <property type="entry name" value="P-loop_NTPase"/>
</dbReference>
<dbReference type="GO" id="GO:0005524">
    <property type="term" value="F:ATP binding"/>
    <property type="evidence" value="ECO:0007669"/>
    <property type="project" value="UniProtKB-KW"/>
</dbReference>
<evidence type="ECO:0000313" key="8">
    <source>
        <dbReference type="Proteomes" id="UP001162162"/>
    </source>
</evidence>
<gene>
    <name evidence="7" type="ORF">NQ318_021916</name>
</gene>
<feature type="compositionally biased region" description="Basic residues" evidence="5">
    <location>
        <begin position="7"/>
        <end position="16"/>
    </location>
</feature>
<keyword evidence="3" id="KW-0347">Helicase</keyword>
<sequence>MSERYNGRRKRRGRSRNRNEEETDESRNAIPVTLPPRRISAIAVAERVAEERAESLGESVGYQIRLERYFNDCPHINIPGFTFPVTEYFLEDALQKTKFRFPPLIPPNDVVFVIDCGKIKISRFDTESNSRTLKSEWVSLANANQRKGRAGRVKPGVCYHLYSKARHMILNEFQEPEVQRVRLDDVVLTAKLLQLDVETFPNLMDPPKVEGVRLAINLLKRLNALDELENLTPLGYHLAKLPISPPRWGRWSFLEPYSVALIQFYQWPPHWISKMLSQIPPRNGKGSRHEKG</sequence>
<accession>A0AAV8Z6Q8</accession>
<dbReference type="Gene3D" id="1.20.120.1080">
    <property type="match status" value="1"/>
</dbReference>
<dbReference type="GO" id="GO:0005634">
    <property type="term" value="C:nucleus"/>
    <property type="evidence" value="ECO:0007669"/>
    <property type="project" value="TreeGrafter"/>
</dbReference>
<keyword evidence="8" id="KW-1185">Reference proteome</keyword>
<name>A0AAV8Z6Q8_9CUCU</name>
<dbReference type="EMBL" id="JAPWTK010000012">
    <property type="protein sequence ID" value="KAJ8959722.1"/>
    <property type="molecule type" value="Genomic_DNA"/>
</dbReference>
<dbReference type="SUPFAM" id="SSF52540">
    <property type="entry name" value="P-loop containing nucleoside triphosphate hydrolases"/>
    <property type="match status" value="1"/>
</dbReference>